<dbReference type="PANTHER" id="PTHR35896">
    <property type="entry name" value="IG-LIKE DOMAIN-CONTAINING PROTEIN"/>
    <property type="match status" value="1"/>
</dbReference>
<feature type="non-terminal residue" evidence="1">
    <location>
        <position position="120"/>
    </location>
</feature>
<evidence type="ECO:0000313" key="2">
    <source>
        <dbReference type="Proteomes" id="UP000070700"/>
    </source>
</evidence>
<dbReference type="STRING" id="149040.A0A194XWI2"/>
<dbReference type="Proteomes" id="UP000070700">
    <property type="component" value="Unassembled WGS sequence"/>
</dbReference>
<accession>A0A194XWI2</accession>
<name>A0A194XWI2_MOLSC</name>
<dbReference type="OrthoDB" id="3501153at2759"/>
<keyword evidence="2" id="KW-1185">Reference proteome</keyword>
<protein>
    <submittedName>
        <fullName evidence="1">Uncharacterized protein</fullName>
    </submittedName>
</protein>
<organism evidence="1 2">
    <name type="scientific">Mollisia scopiformis</name>
    <name type="common">Conifer needle endophyte fungus</name>
    <name type="synonym">Phialocephala scopiformis</name>
    <dbReference type="NCBI Taxonomy" id="149040"/>
    <lineage>
        <taxon>Eukaryota</taxon>
        <taxon>Fungi</taxon>
        <taxon>Dikarya</taxon>
        <taxon>Ascomycota</taxon>
        <taxon>Pezizomycotina</taxon>
        <taxon>Leotiomycetes</taxon>
        <taxon>Helotiales</taxon>
        <taxon>Mollisiaceae</taxon>
        <taxon>Mollisia</taxon>
    </lineage>
</organism>
<sequence length="120" mass="13791">GNSSAEARVLGCEFDIVGSTWLPTACLDKTTSDEFEAWLSSEERNPPWPFFADDSAESWIPDREALSELSNTVVYTTFEYHLGHCAFTWRRMHRSMGNRSWPSVWTTPFDHTIHCTNMLL</sequence>
<dbReference type="KEGG" id="psco:LY89DRAFT_558800"/>
<gene>
    <name evidence="1" type="ORF">LY89DRAFT_558800</name>
</gene>
<dbReference type="EMBL" id="KQ947404">
    <property type="protein sequence ID" value="KUJ24491.1"/>
    <property type="molecule type" value="Genomic_DNA"/>
</dbReference>
<dbReference type="InterPro" id="IPR053008">
    <property type="entry name" value="Phomopsin_biosynth_assoc"/>
</dbReference>
<feature type="non-terminal residue" evidence="1">
    <location>
        <position position="1"/>
    </location>
</feature>
<dbReference type="AlphaFoldDB" id="A0A194XWI2"/>
<dbReference type="PANTHER" id="PTHR35896:SF3">
    <property type="entry name" value="MAJOR FACILITATOR SUPERFAMILY TRANSPORTER"/>
    <property type="match status" value="1"/>
</dbReference>
<dbReference type="GeneID" id="28818151"/>
<dbReference type="RefSeq" id="XP_018078846.1">
    <property type="nucleotide sequence ID" value="XM_018208425.1"/>
</dbReference>
<dbReference type="InParanoid" id="A0A194XWI2"/>
<reference evidence="1 2" key="1">
    <citation type="submission" date="2015-10" db="EMBL/GenBank/DDBJ databases">
        <title>Full genome of DAOMC 229536 Phialocephala scopiformis, a fungal endophyte of spruce producing the potent anti-insectan compound rugulosin.</title>
        <authorList>
            <consortium name="DOE Joint Genome Institute"/>
            <person name="Walker A.K."/>
            <person name="Frasz S.L."/>
            <person name="Seifert K.A."/>
            <person name="Miller J.D."/>
            <person name="Mondo S.J."/>
            <person name="Labutti K."/>
            <person name="Lipzen A."/>
            <person name="Dockter R."/>
            <person name="Kennedy M."/>
            <person name="Grigoriev I.V."/>
            <person name="Spatafora J.W."/>
        </authorList>
    </citation>
    <scope>NUCLEOTIDE SEQUENCE [LARGE SCALE GENOMIC DNA]</scope>
    <source>
        <strain evidence="1 2">CBS 120377</strain>
    </source>
</reference>
<proteinExistence type="predicted"/>
<evidence type="ECO:0000313" key="1">
    <source>
        <dbReference type="EMBL" id="KUJ24491.1"/>
    </source>
</evidence>